<evidence type="ECO:0000256" key="12">
    <source>
        <dbReference type="SAM" id="Phobius"/>
    </source>
</evidence>
<dbReference type="PANTHER" id="PTHR14269">
    <property type="entry name" value="CDP-DIACYLGLYCEROL--GLYCEROL-3-PHOSPHATE 3-PHOSPHATIDYLTRANSFERASE-RELATED"/>
    <property type="match status" value="1"/>
</dbReference>
<comment type="catalytic activity">
    <reaction evidence="11">
        <text>a CDP-1,2-diacyl-sn-glycerol + a 1,2-diacyl-sn-glycero-3-phospho-(1'-sn-glycerol) = a cardiolipin + CMP + H(+)</text>
        <dbReference type="Rhea" id="RHEA:32931"/>
        <dbReference type="ChEBI" id="CHEBI:15378"/>
        <dbReference type="ChEBI" id="CHEBI:58332"/>
        <dbReference type="ChEBI" id="CHEBI:60377"/>
        <dbReference type="ChEBI" id="CHEBI:62237"/>
        <dbReference type="ChEBI" id="CHEBI:64716"/>
        <dbReference type="EC" id="2.7.8.41"/>
    </reaction>
</comment>
<keyword evidence="5 12" id="KW-1133">Transmembrane helix</keyword>
<evidence type="ECO:0000256" key="4">
    <source>
        <dbReference type="ARBA" id="ARBA00022692"/>
    </source>
</evidence>
<keyword evidence="8" id="KW-0594">Phospholipid biosynthesis</keyword>
<dbReference type="OrthoDB" id="10020554at2759"/>
<dbReference type="Gene3D" id="1.20.120.1760">
    <property type="match status" value="1"/>
</dbReference>
<evidence type="ECO:0000256" key="1">
    <source>
        <dbReference type="ARBA" id="ARBA00004141"/>
    </source>
</evidence>
<feature type="transmembrane region" description="Helical" evidence="12">
    <location>
        <begin position="146"/>
        <end position="165"/>
    </location>
</feature>
<sequence length="234" mass="26495">MIELFKKERCVSVGISSYCSGCTSNTDFLKDNLVTNRPNVCFTKTNFARSSNRFPQFERYQNTNLIEQVRPIRTLHRRWISTTMLYLSGKTSKMSPGKSKLKDRIEKVKEMVHRESILTIPNLLSSFRIVAAPFLGYFIISEQFVIALTLFGVAGITDMLDGYIARNFKNQKSVFGTILDPIADKILMSALVISLTVAELLPIPLTALILGRDFLLVLAAFYIRFKSLPPPVCR</sequence>
<evidence type="ECO:0000256" key="7">
    <source>
        <dbReference type="ARBA" id="ARBA00023136"/>
    </source>
</evidence>
<keyword evidence="7 12" id="KW-0472">Membrane</keyword>
<dbReference type="Pfam" id="PF01066">
    <property type="entry name" value="CDP-OH_P_transf"/>
    <property type="match status" value="1"/>
</dbReference>
<accession>A0A913WQJ5</accession>
<organism evidence="13 14">
    <name type="scientific">Exaiptasia diaphana</name>
    <name type="common">Tropical sea anemone</name>
    <name type="synonym">Aiptasia pulchella</name>
    <dbReference type="NCBI Taxonomy" id="2652724"/>
    <lineage>
        <taxon>Eukaryota</taxon>
        <taxon>Metazoa</taxon>
        <taxon>Cnidaria</taxon>
        <taxon>Anthozoa</taxon>
        <taxon>Hexacorallia</taxon>
        <taxon>Actiniaria</taxon>
        <taxon>Aiptasiidae</taxon>
        <taxon>Exaiptasia</taxon>
    </lineage>
</organism>
<feature type="transmembrane region" description="Helical" evidence="12">
    <location>
        <begin position="117"/>
        <end position="140"/>
    </location>
</feature>
<evidence type="ECO:0000313" key="14">
    <source>
        <dbReference type="Proteomes" id="UP000887567"/>
    </source>
</evidence>
<keyword evidence="6" id="KW-0443">Lipid metabolism</keyword>
<keyword evidence="14" id="KW-1185">Reference proteome</keyword>
<evidence type="ECO:0000256" key="5">
    <source>
        <dbReference type="ARBA" id="ARBA00022989"/>
    </source>
</evidence>
<dbReference type="GO" id="GO:0032049">
    <property type="term" value="P:cardiolipin biosynthetic process"/>
    <property type="evidence" value="ECO:0007669"/>
    <property type="project" value="TreeGrafter"/>
</dbReference>
<dbReference type="KEGG" id="epa:110231862"/>
<name>A0A913WQJ5_EXADI</name>
<keyword evidence="9" id="KW-1208">Phospholipid metabolism</keyword>
<evidence type="ECO:0000256" key="11">
    <source>
        <dbReference type="ARBA" id="ARBA00047433"/>
    </source>
</evidence>
<evidence type="ECO:0000256" key="2">
    <source>
        <dbReference type="ARBA" id="ARBA00022516"/>
    </source>
</evidence>
<dbReference type="InterPro" id="IPR043130">
    <property type="entry name" value="CDP-OH_PTrfase_TM_dom"/>
</dbReference>
<dbReference type="InterPro" id="IPR050324">
    <property type="entry name" value="CDP-alcohol_PTase-I"/>
</dbReference>
<dbReference type="EC" id="2.7.8.41" evidence="10"/>
<dbReference type="AlphaFoldDB" id="A0A913WQJ5"/>
<evidence type="ECO:0000313" key="13">
    <source>
        <dbReference type="EnsemblMetazoa" id="XP_020892590.1"/>
    </source>
</evidence>
<evidence type="ECO:0000256" key="8">
    <source>
        <dbReference type="ARBA" id="ARBA00023209"/>
    </source>
</evidence>
<feature type="transmembrane region" description="Helical" evidence="12">
    <location>
        <begin position="186"/>
        <end position="203"/>
    </location>
</feature>
<evidence type="ECO:0000256" key="9">
    <source>
        <dbReference type="ARBA" id="ARBA00023264"/>
    </source>
</evidence>
<dbReference type="GO" id="GO:0016020">
    <property type="term" value="C:membrane"/>
    <property type="evidence" value="ECO:0007669"/>
    <property type="project" value="UniProtKB-SubCell"/>
</dbReference>
<evidence type="ECO:0000256" key="6">
    <source>
        <dbReference type="ARBA" id="ARBA00023098"/>
    </source>
</evidence>
<protein>
    <recommendedName>
        <fullName evidence="10">cardiolipin synthase (CMP-forming)</fullName>
        <ecNumber evidence="10">2.7.8.41</ecNumber>
    </recommendedName>
</protein>
<comment type="subcellular location">
    <subcellularLocation>
        <location evidence="1">Membrane</location>
        <topology evidence="1">Multi-pass membrane protein</topology>
    </subcellularLocation>
</comment>
<reference evidence="13" key="1">
    <citation type="submission" date="2022-11" db="UniProtKB">
        <authorList>
            <consortium name="EnsemblMetazoa"/>
        </authorList>
    </citation>
    <scope>IDENTIFICATION</scope>
</reference>
<keyword evidence="3" id="KW-0808">Transferase</keyword>
<evidence type="ECO:0000256" key="10">
    <source>
        <dbReference type="ARBA" id="ARBA00039001"/>
    </source>
</evidence>
<dbReference type="EnsemblMetazoa" id="XM_021036931.2">
    <property type="protein sequence ID" value="XP_020892590.1"/>
    <property type="gene ID" value="LOC110231862"/>
</dbReference>
<dbReference type="InterPro" id="IPR000462">
    <property type="entry name" value="CDP-OH_P_trans"/>
</dbReference>
<evidence type="ECO:0000256" key="3">
    <source>
        <dbReference type="ARBA" id="ARBA00022679"/>
    </source>
</evidence>
<dbReference type="RefSeq" id="XP_020892590.1">
    <property type="nucleotide sequence ID" value="XM_021036931.2"/>
</dbReference>
<keyword evidence="4 12" id="KW-0812">Transmembrane</keyword>
<proteinExistence type="predicted"/>
<dbReference type="Proteomes" id="UP000887567">
    <property type="component" value="Unplaced"/>
</dbReference>
<dbReference type="GO" id="GO:0043337">
    <property type="term" value="F:cardiolipin synthase (CMP-forming)"/>
    <property type="evidence" value="ECO:0007669"/>
    <property type="project" value="UniProtKB-EC"/>
</dbReference>
<dbReference type="PANTHER" id="PTHR14269:SF60">
    <property type="entry name" value="CARDIOLIPIN SYNTHASE (CMP-FORMING)"/>
    <property type="match status" value="1"/>
</dbReference>
<keyword evidence="2" id="KW-0444">Lipid biosynthesis</keyword>
<dbReference type="GO" id="GO:0005739">
    <property type="term" value="C:mitochondrion"/>
    <property type="evidence" value="ECO:0007669"/>
    <property type="project" value="TreeGrafter"/>
</dbReference>
<dbReference type="GeneID" id="110231862"/>